<dbReference type="PANTHER" id="PTHR43197:SF1">
    <property type="entry name" value="UTP--GLUCOSE-1-PHOSPHATE URIDYLYLTRANSFERASE"/>
    <property type="match status" value="1"/>
</dbReference>
<dbReference type="GO" id="GO:0003983">
    <property type="term" value="F:UTP:glucose-1-phosphate uridylyltransferase activity"/>
    <property type="evidence" value="ECO:0007669"/>
    <property type="project" value="UniProtKB-EC"/>
</dbReference>
<protein>
    <recommendedName>
        <fullName evidence="3 7">UTP--glucose-1-phosphate uridylyltransferase</fullName>
        <ecNumber evidence="2 7">2.7.7.9</ecNumber>
    </recommendedName>
    <alternativeName>
        <fullName evidence="7">UDP-glucose pyrophosphorylase</fullName>
    </alternativeName>
</protein>
<dbReference type="GO" id="GO:0006011">
    <property type="term" value="P:UDP-alpha-D-glucose metabolic process"/>
    <property type="evidence" value="ECO:0007669"/>
    <property type="project" value="InterPro"/>
</dbReference>
<keyword evidence="4 7" id="KW-0808">Transferase</keyword>
<evidence type="ECO:0000256" key="5">
    <source>
        <dbReference type="ARBA" id="ARBA00022695"/>
    </source>
</evidence>
<dbReference type="InterPro" id="IPR029044">
    <property type="entry name" value="Nucleotide-diphossugar_trans"/>
</dbReference>
<accession>A0A1H5YNN2</accession>
<comment type="similarity">
    <text evidence="1 7">Belongs to the UDPGP type 2 family.</text>
</comment>
<dbReference type="SUPFAM" id="SSF53448">
    <property type="entry name" value="Nucleotide-diphospho-sugar transferases"/>
    <property type="match status" value="1"/>
</dbReference>
<dbReference type="Proteomes" id="UP000236728">
    <property type="component" value="Unassembled WGS sequence"/>
</dbReference>
<dbReference type="Pfam" id="PF00483">
    <property type="entry name" value="NTP_transferase"/>
    <property type="match status" value="1"/>
</dbReference>
<dbReference type="NCBIfam" id="TIGR01099">
    <property type="entry name" value="galU"/>
    <property type="match status" value="1"/>
</dbReference>
<evidence type="ECO:0000256" key="4">
    <source>
        <dbReference type="ARBA" id="ARBA00022679"/>
    </source>
</evidence>
<dbReference type="Gene3D" id="3.90.550.10">
    <property type="entry name" value="Spore Coat Polysaccharide Biosynthesis Protein SpsA, Chain A"/>
    <property type="match status" value="1"/>
</dbReference>
<evidence type="ECO:0000256" key="3">
    <source>
        <dbReference type="ARBA" id="ARBA00019048"/>
    </source>
</evidence>
<sequence>MSKRVRKAVFPAAGLGTRFLPATKAMPKEMLPLVDKPLIQYGVEEAVAAGCEEIIIVTGRGKNAMEDHFDKSFELEATLAARGKHHLLEVARSMSKLAKIVYTRQPEALGLGHAVLMAKELVGDEPFAVILADDVVDSKQGCLTQMVEAFNKSKCSIIGSEVVPGAAIQHYGCLDCTPDEEDPRMLLVKDMVEKPKPELAPSQNAIIGRYILTPRIFEMLETIPPGAGGELQLTDAIKALLRYEKVYGFHYEGKRHDAGDKLGWLKANVEFAIKHADFGPQFHEWLREQKF</sequence>
<feature type="domain" description="Nucleotidyl transferase" evidence="8">
    <location>
        <begin position="10"/>
        <end position="260"/>
    </location>
</feature>
<dbReference type="PANTHER" id="PTHR43197">
    <property type="entry name" value="UTP--GLUCOSE-1-PHOSPHATE URIDYLYLTRANSFERASE"/>
    <property type="match status" value="1"/>
</dbReference>
<comment type="catalytic activity">
    <reaction evidence="6 7">
        <text>alpha-D-glucose 1-phosphate + UTP + H(+) = UDP-alpha-D-glucose + diphosphate</text>
        <dbReference type="Rhea" id="RHEA:19889"/>
        <dbReference type="ChEBI" id="CHEBI:15378"/>
        <dbReference type="ChEBI" id="CHEBI:33019"/>
        <dbReference type="ChEBI" id="CHEBI:46398"/>
        <dbReference type="ChEBI" id="CHEBI:58601"/>
        <dbReference type="ChEBI" id="CHEBI:58885"/>
        <dbReference type="EC" id="2.7.7.9"/>
    </reaction>
</comment>
<evidence type="ECO:0000256" key="2">
    <source>
        <dbReference type="ARBA" id="ARBA00012415"/>
    </source>
</evidence>
<dbReference type="RefSeq" id="WP_103933240.1">
    <property type="nucleotide sequence ID" value="NZ_FNVA01000003.1"/>
</dbReference>
<keyword evidence="5 7" id="KW-0548">Nucleotidyltransferase</keyword>
<dbReference type="InterPro" id="IPR005771">
    <property type="entry name" value="GalU_uridylyltTrfase_bac/arc"/>
</dbReference>
<dbReference type="EMBL" id="FNVA01000003">
    <property type="protein sequence ID" value="SEG25097.1"/>
    <property type="molecule type" value="Genomic_DNA"/>
</dbReference>
<evidence type="ECO:0000256" key="6">
    <source>
        <dbReference type="ARBA" id="ARBA00048128"/>
    </source>
</evidence>
<name>A0A1H5YNN2_9BACT</name>
<dbReference type="InterPro" id="IPR005835">
    <property type="entry name" value="NTP_transferase_dom"/>
</dbReference>
<evidence type="ECO:0000256" key="7">
    <source>
        <dbReference type="RuleBase" id="RU361259"/>
    </source>
</evidence>
<proteinExistence type="inferred from homology"/>
<dbReference type="AlphaFoldDB" id="A0A1H5YNN2"/>
<gene>
    <name evidence="9" type="ORF">SAMN05421819_2384</name>
</gene>
<keyword evidence="10" id="KW-1185">Reference proteome</keyword>
<evidence type="ECO:0000313" key="9">
    <source>
        <dbReference type="EMBL" id="SEG25097.1"/>
    </source>
</evidence>
<dbReference type="EC" id="2.7.7.9" evidence="2 7"/>
<evidence type="ECO:0000313" key="10">
    <source>
        <dbReference type="Proteomes" id="UP000236728"/>
    </source>
</evidence>
<reference evidence="9 10" key="1">
    <citation type="submission" date="2016-10" db="EMBL/GenBank/DDBJ databases">
        <authorList>
            <person name="de Groot N.N."/>
        </authorList>
    </citation>
    <scope>NUCLEOTIDE SEQUENCE [LARGE SCALE GENOMIC DNA]</scope>
    <source>
        <strain evidence="9 10">DSM 22489</strain>
    </source>
</reference>
<evidence type="ECO:0000259" key="8">
    <source>
        <dbReference type="Pfam" id="PF00483"/>
    </source>
</evidence>
<evidence type="ECO:0000256" key="1">
    <source>
        <dbReference type="ARBA" id="ARBA00006890"/>
    </source>
</evidence>
<dbReference type="OrthoDB" id="9803871at2"/>
<organism evidence="9 10">
    <name type="scientific">Bryocella elongata</name>
    <dbReference type="NCBI Taxonomy" id="863522"/>
    <lineage>
        <taxon>Bacteria</taxon>
        <taxon>Pseudomonadati</taxon>
        <taxon>Acidobacteriota</taxon>
        <taxon>Terriglobia</taxon>
        <taxon>Terriglobales</taxon>
        <taxon>Acidobacteriaceae</taxon>
        <taxon>Bryocella</taxon>
    </lineage>
</organism>
<dbReference type="CDD" id="cd02541">
    <property type="entry name" value="UGPase_prokaryotic"/>
    <property type="match status" value="1"/>
</dbReference>